<protein>
    <submittedName>
        <fullName evidence="2">Uncharacterized protein</fullName>
    </submittedName>
</protein>
<feature type="transmembrane region" description="Helical" evidence="1">
    <location>
        <begin position="64"/>
        <end position="83"/>
    </location>
</feature>
<sequence>MSKTLELLNGRWHEKAMRVYFFIVIGHWAEHLLQAFQIWVLHWPRPQAKGLLGLFFPWLVSSEWLHYAYALIMLIGLILLRPGCTGRSRYWWNAALIIQFWHHIEHLLLFIQAQTKYNFFGASAPTSIAQLLFPRVELHLFYNAIVFIPMVVGMIYHVWSPAGERSHTPTCSCPRKRGSSNDQCVLVS</sequence>
<organism evidence="2 3">
    <name type="scientific">Paenibacillus chondroitinus</name>
    <dbReference type="NCBI Taxonomy" id="59842"/>
    <lineage>
        <taxon>Bacteria</taxon>
        <taxon>Bacillati</taxon>
        <taxon>Bacillota</taxon>
        <taxon>Bacilli</taxon>
        <taxon>Bacillales</taxon>
        <taxon>Paenibacillaceae</taxon>
        <taxon>Paenibacillus</taxon>
    </lineage>
</organism>
<dbReference type="Proteomes" id="UP001355653">
    <property type="component" value="Unassembled WGS sequence"/>
</dbReference>
<accession>A0ABU6DJ65</accession>
<name>A0ABU6DJ65_9BACL</name>
<proteinExistence type="predicted"/>
<dbReference type="EMBL" id="JAROBY010000041">
    <property type="protein sequence ID" value="MEB4796896.1"/>
    <property type="molecule type" value="Genomic_DNA"/>
</dbReference>
<gene>
    <name evidence="2" type="ORF">P5G65_23625</name>
</gene>
<keyword evidence="3" id="KW-1185">Reference proteome</keyword>
<evidence type="ECO:0000313" key="3">
    <source>
        <dbReference type="Proteomes" id="UP001355653"/>
    </source>
</evidence>
<evidence type="ECO:0000313" key="2">
    <source>
        <dbReference type="EMBL" id="MEB4796896.1"/>
    </source>
</evidence>
<evidence type="ECO:0000256" key="1">
    <source>
        <dbReference type="SAM" id="Phobius"/>
    </source>
</evidence>
<feature type="transmembrane region" description="Helical" evidence="1">
    <location>
        <begin position="20"/>
        <end position="44"/>
    </location>
</feature>
<keyword evidence="1" id="KW-1133">Transmembrane helix</keyword>
<keyword evidence="1" id="KW-0812">Transmembrane</keyword>
<feature type="transmembrane region" description="Helical" evidence="1">
    <location>
        <begin position="140"/>
        <end position="159"/>
    </location>
</feature>
<keyword evidence="1" id="KW-0472">Membrane</keyword>
<reference evidence="2 3" key="1">
    <citation type="submission" date="2023-03" db="EMBL/GenBank/DDBJ databases">
        <title>Bacillus Genome Sequencing.</title>
        <authorList>
            <person name="Dunlap C."/>
        </authorList>
    </citation>
    <scope>NUCLEOTIDE SEQUENCE [LARGE SCALE GENOMIC DNA]</scope>
    <source>
        <strain evidence="2 3">NRS-1351</strain>
    </source>
</reference>
<dbReference type="RefSeq" id="WP_127455179.1">
    <property type="nucleotide sequence ID" value="NZ_JAROBY010000041.1"/>
</dbReference>
<comment type="caution">
    <text evidence="2">The sequence shown here is derived from an EMBL/GenBank/DDBJ whole genome shotgun (WGS) entry which is preliminary data.</text>
</comment>